<dbReference type="AlphaFoldDB" id="A0A7W1WUA4"/>
<name>A0A7W1WUA4_9BACL</name>
<feature type="transmembrane region" description="Helical" evidence="2">
    <location>
        <begin position="221"/>
        <end position="240"/>
    </location>
</feature>
<feature type="domain" description="Prepilin type IV endopeptidase peptidase" evidence="3">
    <location>
        <begin position="97"/>
        <end position="199"/>
    </location>
</feature>
<organism evidence="4 5">
    <name type="scientific">Paenactinomyces guangxiensis</name>
    <dbReference type="NCBI Taxonomy" id="1490290"/>
    <lineage>
        <taxon>Bacteria</taxon>
        <taxon>Bacillati</taxon>
        <taxon>Bacillota</taxon>
        <taxon>Bacilli</taxon>
        <taxon>Bacillales</taxon>
        <taxon>Thermoactinomycetaceae</taxon>
        <taxon>Paenactinomyces</taxon>
    </lineage>
</organism>
<comment type="caution">
    <text evidence="4">The sequence shown here is derived from an EMBL/GenBank/DDBJ whole genome shotgun (WGS) entry which is preliminary data.</text>
</comment>
<keyword evidence="2" id="KW-0812">Transmembrane</keyword>
<evidence type="ECO:0000256" key="1">
    <source>
        <dbReference type="ARBA" id="ARBA00005801"/>
    </source>
</evidence>
<dbReference type="Proteomes" id="UP000535491">
    <property type="component" value="Unassembled WGS sequence"/>
</dbReference>
<dbReference type="InterPro" id="IPR000045">
    <property type="entry name" value="Prepilin_IV_endopep_pep"/>
</dbReference>
<keyword evidence="5" id="KW-1185">Reference proteome</keyword>
<feature type="transmembrane region" description="Helical" evidence="2">
    <location>
        <begin position="115"/>
        <end position="131"/>
    </location>
</feature>
<dbReference type="InterPro" id="IPR050882">
    <property type="entry name" value="Prepilin_peptidase/N-MTase"/>
</dbReference>
<dbReference type="RefSeq" id="WP_181754294.1">
    <property type="nucleotide sequence ID" value="NZ_JACEIQ010000025.1"/>
</dbReference>
<dbReference type="GO" id="GO:0005886">
    <property type="term" value="C:plasma membrane"/>
    <property type="evidence" value="ECO:0007669"/>
    <property type="project" value="TreeGrafter"/>
</dbReference>
<feature type="transmembrane region" description="Helical" evidence="2">
    <location>
        <begin position="181"/>
        <end position="201"/>
    </location>
</feature>
<proteinExistence type="inferred from homology"/>
<evidence type="ECO:0000256" key="2">
    <source>
        <dbReference type="SAM" id="Phobius"/>
    </source>
</evidence>
<keyword evidence="2" id="KW-0472">Membrane</keyword>
<protein>
    <submittedName>
        <fullName evidence="4">Prepilin peptidase</fullName>
    </submittedName>
</protein>
<evidence type="ECO:0000313" key="5">
    <source>
        <dbReference type="Proteomes" id="UP000535491"/>
    </source>
</evidence>
<dbReference type="EMBL" id="JACEIQ010000025">
    <property type="protein sequence ID" value="MBA4496147.1"/>
    <property type="molecule type" value="Genomic_DNA"/>
</dbReference>
<dbReference type="PANTHER" id="PTHR30487:SF0">
    <property type="entry name" value="PREPILIN LEADER PEPTIDASE_N-METHYLTRANSFERASE-RELATED"/>
    <property type="match status" value="1"/>
</dbReference>
<dbReference type="PANTHER" id="PTHR30487">
    <property type="entry name" value="TYPE 4 PREPILIN-LIKE PROTEINS LEADER PEPTIDE-PROCESSING ENZYME"/>
    <property type="match status" value="1"/>
</dbReference>
<accession>A0A7W1WUA4</accession>
<dbReference type="Pfam" id="PF01478">
    <property type="entry name" value="Peptidase_A24"/>
    <property type="match status" value="1"/>
</dbReference>
<keyword evidence="2" id="KW-1133">Transmembrane helix</keyword>
<gene>
    <name evidence="4" type="ORF">H1191_17875</name>
</gene>
<dbReference type="GO" id="GO:0004190">
    <property type="term" value="F:aspartic-type endopeptidase activity"/>
    <property type="evidence" value="ECO:0007669"/>
    <property type="project" value="InterPro"/>
</dbReference>
<sequence>MFNWETGLLVAVSVIVARWLPPIARWSLARRADPSDFKGWLCDRCDGLSLSSRKINRCSRCRRRLSVLQTGVQAVAGLAAMPVVMQRGATVEAWIHLLLIWLLILLSLTDLWTGLIPNCFTYTGIIVFFLFRIAFHPQPFTKYLLAFLVALGGLLFVGWVTEGLGGGDAKLLAMSAWVIGWPHVLVAFWLASFTACLYIGWKALRGQALGWKQALPLGPHLAVGVYIACLWGDHLLDWYLTWLVPF</sequence>
<evidence type="ECO:0000313" key="4">
    <source>
        <dbReference type="EMBL" id="MBA4496147.1"/>
    </source>
</evidence>
<reference evidence="4 5" key="1">
    <citation type="submission" date="2020-07" db="EMBL/GenBank/DDBJ databases">
        <authorList>
            <person name="Feng H."/>
        </authorList>
    </citation>
    <scope>NUCLEOTIDE SEQUENCE [LARGE SCALE GENOMIC DNA]</scope>
    <source>
        <strain evidence="5">s-10</strain>
    </source>
</reference>
<dbReference type="GO" id="GO:0006465">
    <property type="term" value="P:signal peptide processing"/>
    <property type="evidence" value="ECO:0007669"/>
    <property type="project" value="TreeGrafter"/>
</dbReference>
<dbReference type="Gene3D" id="1.20.120.1220">
    <property type="match status" value="1"/>
</dbReference>
<feature type="transmembrane region" description="Helical" evidence="2">
    <location>
        <begin position="143"/>
        <end position="161"/>
    </location>
</feature>
<evidence type="ECO:0000259" key="3">
    <source>
        <dbReference type="Pfam" id="PF01478"/>
    </source>
</evidence>
<comment type="similarity">
    <text evidence="1">Belongs to the peptidase A24 family.</text>
</comment>